<dbReference type="InterPro" id="IPR016478">
    <property type="entry name" value="GTPase_MTG1"/>
</dbReference>
<dbReference type="KEGG" id="beq:BEWA_017610"/>
<evidence type="ECO:0000259" key="5">
    <source>
        <dbReference type="Pfam" id="PF01926"/>
    </source>
</evidence>
<dbReference type="Pfam" id="PF01926">
    <property type="entry name" value="MMR_HSR1"/>
    <property type="match status" value="1"/>
</dbReference>
<dbReference type="Proteomes" id="UP000031512">
    <property type="component" value="Chromosome 1"/>
</dbReference>
<dbReference type="STRING" id="1537102.L0ATQ7"/>
<organism evidence="6 7">
    <name type="scientific">Theileria equi strain WA</name>
    <dbReference type="NCBI Taxonomy" id="1537102"/>
    <lineage>
        <taxon>Eukaryota</taxon>
        <taxon>Sar</taxon>
        <taxon>Alveolata</taxon>
        <taxon>Apicomplexa</taxon>
        <taxon>Aconoidasida</taxon>
        <taxon>Piroplasmida</taxon>
        <taxon>Theileriidae</taxon>
        <taxon>Theileria</taxon>
    </lineage>
</organism>
<dbReference type="GO" id="GO:0005525">
    <property type="term" value="F:GTP binding"/>
    <property type="evidence" value="ECO:0007669"/>
    <property type="project" value="UniProtKB-KW"/>
</dbReference>
<keyword evidence="3" id="KW-0496">Mitochondrion</keyword>
<feature type="binding site" evidence="4">
    <location>
        <position position="159"/>
    </location>
    <ligand>
        <name>GTP</name>
        <dbReference type="ChEBI" id="CHEBI:37565"/>
    </ligand>
</feature>
<name>L0ATQ7_THEEQ</name>
<keyword evidence="1 3" id="KW-0547">Nucleotide-binding</keyword>
<evidence type="ECO:0000256" key="1">
    <source>
        <dbReference type="ARBA" id="ARBA00022741"/>
    </source>
</evidence>
<dbReference type="OrthoDB" id="269151at2759"/>
<dbReference type="SUPFAM" id="SSF52540">
    <property type="entry name" value="P-loop containing nucleoside triphosphate hydrolases"/>
    <property type="match status" value="1"/>
</dbReference>
<keyword evidence="7" id="KW-1185">Reference proteome</keyword>
<dbReference type="GeneID" id="15803954"/>
<dbReference type="Gene3D" id="3.40.50.300">
    <property type="entry name" value="P-loop containing nucleotide triphosphate hydrolases"/>
    <property type="match status" value="1"/>
</dbReference>
<dbReference type="GO" id="GO:0032543">
    <property type="term" value="P:mitochondrial translation"/>
    <property type="evidence" value="ECO:0007669"/>
    <property type="project" value="TreeGrafter"/>
</dbReference>
<feature type="binding site" evidence="4">
    <location>
        <begin position="114"/>
        <end position="119"/>
    </location>
    <ligand>
        <name>GTP</name>
        <dbReference type="ChEBI" id="CHEBI:37565"/>
    </ligand>
</feature>
<dbReference type="RefSeq" id="XP_004828586.1">
    <property type="nucleotide sequence ID" value="XM_004828529.1"/>
</dbReference>
<feature type="domain" description="G" evidence="5">
    <location>
        <begin position="107"/>
        <end position="167"/>
    </location>
</feature>
<dbReference type="GO" id="GO:0003924">
    <property type="term" value="F:GTPase activity"/>
    <property type="evidence" value="ECO:0007669"/>
    <property type="project" value="TreeGrafter"/>
</dbReference>
<proteinExistence type="inferred from homology"/>
<feature type="binding site" evidence="4">
    <location>
        <begin position="50"/>
        <end position="53"/>
    </location>
    <ligand>
        <name>GTP</name>
        <dbReference type="ChEBI" id="CHEBI:37565"/>
    </ligand>
</feature>
<dbReference type="InterPro" id="IPR027417">
    <property type="entry name" value="P-loop_NTPase"/>
</dbReference>
<protein>
    <recommendedName>
        <fullName evidence="3">Mitochondrial GTPase 1</fullName>
    </recommendedName>
</protein>
<keyword evidence="2 3" id="KW-0342">GTP-binding</keyword>
<dbReference type="AlphaFoldDB" id="L0ATQ7"/>
<accession>L0ATQ7</accession>
<dbReference type="InterPro" id="IPR006073">
    <property type="entry name" value="GTP-bd"/>
</dbReference>
<evidence type="ECO:0000313" key="6">
    <source>
        <dbReference type="EMBL" id="AFZ78920.1"/>
    </source>
</evidence>
<dbReference type="PANTHER" id="PTHR45782">
    <property type="entry name" value="MITOCHONDRIAL RIBOSOME-ASSOCIATED GTPASE 1"/>
    <property type="match status" value="1"/>
</dbReference>
<evidence type="ECO:0000256" key="2">
    <source>
        <dbReference type="ARBA" id="ARBA00023134"/>
    </source>
</evidence>
<gene>
    <name evidence="6" type="ORF">BEWA_017610</name>
</gene>
<evidence type="ECO:0000313" key="7">
    <source>
        <dbReference type="Proteomes" id="UP000031512"/>
    </source>
</evidence>
<reference evidence="6 7" key="1">
    <citation type="journal article" date="2012" name="BMC Genomics">
        <title>Comparative genomic analysis and phylogenetic position of Theileria equi.</title>
        <authorList>
            <person name="Kappmeyer L.S."/>
            <person name="Thiagarajan M."/>
            <person name="Herndon D.R."/>
            <person name="Ramsay J.D."/>
            <person name="Caler E."/>
            <person name="Djikeng A."/>
            <person name="Gillespie J.J."/>
            <person name="Lau A.O."/>
            <person name="Roalson E.H."/>
            <person name="Silva J.C."/>
            <person name="Silva M.G."/>
            <person name="Suarez C.E."/>
            <person name="Ueti M.W."/>
            <person name="Nene V.M."/>
            <person name="Mealey R.H."/>
            <person name="Knowles D.P."/>
            <person name="Brayton K.A."/>
        </authorList>
    </citation>
    <scope>NUCLEOTIDE SEQUENCE [LARGE SCALE GENOMIC DNA]</scope>
    <source>
        <strain evidence="6 7">WA</strain>
    </source>
</reference>
<dbReference type="GO" id="GO:0005743">
    <property type="term" value="C:mitochondrial inner membrane"/>
    <property type="evidence" value="ECO:0007669"/>
    <property type="project" value="UniProtKB-SubCell"/>
</dbReference>
<dbReference type="PIRSF" id="PIRSF006230">
    <property type="entry name" value="MG442"/>
    <property type="match status" value="1"/>
</dbReference>
<sequence length="294" mass="32850">MAAGKLNITKKHRAVDCILEIRDARAPFTSSNIGILDGYTSNTSKLIVLNKSDLVSKYTLKKSIELLEHAGLKAVVCSALSLGRISEIKSFVESNIKPRFPSLGAWILVVGLPNVGKSTLINALKHHSFVVENKPGVTKRLDFFHVSQNPKIYCFDTPGIMLPKMEDPEINLKLAALGCINDAEAGEDYIADYILYRLNHMGCYNYVQTLGMNEPSDDISKIALHISNIIERKWNSVDPTQCYRIFINQFRNGHFGKVCLDDLSNIVKLEDLSDLELSEPPDKWTATYKVIHGI</sequence>
<dbReference type="VEuPathDB" id="PiroplasmaDB:BEWA_017610"/>
<dbReference type="EMBL" id="CP001669">
    <property type="protein sequence ID" value="AFZ78920.1"/>
    <property type="molecule type" value="Genomic_DNA"/>
</dbReference>
<evidence type="ECO:0000256" key="4">
    <source>
        <dbReference type="PIRSR" id="PIRSR006230-1"/>
    </source>
</evidence>
<dbReference type="InterPro" id="IPR023179">
    <property type="entry name" value="GTP-bd_ortho_bundle_sf"/>
</dbReference>
<dbReference type="eggNOG" id="KOG2485">
    <property type="taxonomic scope" value="Eukaryota"/>
</dbReference>
<evidence type="ECO:0000256" key="3">
    <source>
        <dbReference type="PIRNR" id="PIRNR006230"/>
    </source>
</evidence>
<dbReference type="PANTHER" id="PTHR45782:SF4">
    <property type="entry name" value="MITOCHONDRIAL RIBOSOME-ASSOCIATED GTPASE 1"/>
    <property type="match status" value="1"/>
</dbReference>
<dbReference type="Gene3D" id="1.10.1580.10">
    <property type="match status" value="1"/>
</dbReference>
<comment type="subcellular location">
    <subcellularLocation>
        <location evidence="3">Mitochondrion inner membrane</location>
        <topology evidence="3">Peripheral membrane protein</topology>
    </subcellularLocation>
</comment>
<comment type="similarity">
    <text evidence="3">Belongs to the TRAFAC class YlqF/YawG GTPase family. MTG1 subfamily.</text>
</comment>